<accession>A0A811PH85</accession>
<dbReference type="OrthoDB" id="1907185at2759"/>
<dbReference type="EMBL" id="CAJGYO010000007">
    <property type="protein sequence ID" value="CAD6242882.1"/>
    <property type="molecule type" value="Genomic_DNA"/>
</dbReference>
<proteinExistence type="predicted"/>
<evidence type="ECO:0000313" key="2">
    <source>
        <dbReference type="EMBL" id="CAD6242882.1"/>
    </source>
</evidence>
<comment type="caution">
    <text evidence="2">The sequence shown here is derived from an EMBL/GenBank/DDBJ whole genome shotgun (WGS) entry which is preliminary data.</text>
</comment>
<evidence type="ECO:0000313" key="3">
    <source>
        <dbReference type="Proteomes" id="UP000604825"/>
    </source>
</evidence>
<feature type="domain" description="LYR motif containing" evidence="1">
    <location>
        <begin position="17"/>
        <end position="85"/>
    </location>
</feature>
<evidence type="ECO:0000259" key="1">
    <source>
        <dbReference type="Pfam" id="PF23655"/>
    </source>
</evidence>
<sequence length="91" mass="9943">MAKGCVGSGMIWATAEDLARNRPVVLSLYRQILRALNSLELPLGHAARLAKKSECRAVFLFGAEEGSLHNIRDLVEAAHHTLGLLNRGRLP</sequence>
<dbReference type="Pfam" id="PF23655">
    <property type="entry name" value="LYRM_2"/>
    <property type="match status" value="1"/>
</dbReference>
<dbReference type="InterPro" id="IPR056185">
    <property type="entry name" value="LYRM_2_plant"/>
</dbReference>
<dbReference type="Proteomes" id="UP000604825">
    <property type="component" value="Unassembled WGS sequence"/>
</dbReference>
<protein>
    <recommendedName>
        <fullName evidence="1">LYR motif containing domain-containing protein</fullName>
    </recommendedName>
</protein>
<dbReference type="PANTHER" id="PTHR36724:SF1">
    <property type="entry name" value="COMPLEX 1 LYR-LIKE PROTEIN"/>
    <property type="match status" value="1"/>
</dbReference>
<organism evidence="2 3">
    <name type="scientific">Miscanthus lutarioriparius</name>
    <dbReference type="NCBI Taxonomy" id="422564"/>
    <lineage>
        <taxon>Eukaryota</taxon>
        <taxon>Viridiplantae</taxon>
        <taxon>Streptophyta</taxon>
        <taxon>Embryophyta</taxon>
        <taxon>Tracheophyta</taxon>
        <taxon>Spermatophyta</taxon>
        <taxon>Magnoliopsida</taxon>
        <taxon>Liliopsida</taxon>
        <taxon>Poales</taxon>
        <taxon>Poaceae</taxon>
        <taxon>PACMAD clade</taxon>
        <taxon>Panicoideae</taxon>
        <taxon>Andropogonodae</taxon>
        <taxon>Andropogoneae</taxon>
        <taxon>Saccharinae</taxon>
        <taxon>Miscanthus</taxon>
    </lineage>
</organism>
<reference evidence="2" key="1">
    <citation type="submission" date="2020-10" db="EMBL/GenBank/DDBJ databases">
        <authorList>
            <person name="Han B."/>
            <person name="Lu T."/>
            <person name="Zhao Q."/>
            <person name="Huang X."/>
            <person name="Zhao Y."/>
        </authorList>
    </citation>
    <scope>NUCLEOTIDE SEQUENCE</scope>
</reference>
<keyword evidence="3" id="KW-1185">Reference proteome</keyword>
<name>A0A811PH85_9POAL</name>
<gene>
    <name evidence="2" type="ORF">NCGR_LOCUS28229</name>
</gene>
<dbReference type="PANTHER" id="PTHR36724">
    <property type="entry name" value="COMPLEX 1 LYR-LIKE PROTEIN"/>
    <property type="match status" value="1"/>
</dbReference>
<dbReference type="AlphaFoldDB" id="A0A811PH85"/>